<sequence length="50" mass="6081">MAFQYKKYLQRLQNSSLNIQHSIEGDSLVFCQKYNIFSKQCVMQYLQRMK</sequence>
<keyword evidence="2" id="KW-1185">Reference proteome</keyword>
<reference evidence="1" key="1">
    <citation type="submission" date="2021-01" db="EMBL/GenBank/DDBJ databases">
        <authorList>
            <consortium name="Genoscope - CEA"/>
            <person name="William W."/>
        </authorList>
    </citation>
    <scope>NUCLEOTIDE SEQUENCE</scope>
</reference>
<comment type="caution">
    <text evidence="1">The sequence shown here is derived from an EMBL/GenBank/DDBJ whole genome shotgun (WGS) entry which is preliminary data.</text>
</comment>
<protein>
    <submittedName>
        <fullName evidence="1">Uncharacterized protein</fullName>
    </submittedName>
</protein>
<evidence type="ECO:0000313" key="1">
    <source>
        <dbReference type="EMBL" id="CAD8149395.1"/>
    </source>
</evidence>
<evidence type="ECO:0000313" key="2">
    <source>
        <dbReference type="Proteomes" id="UP000683925"/>
    </source>
</evidence>
<dbReference type="Proteomes" id="UP000683925">
    <property type="component" value="Unassembled WGS sequence"/>
</dbReference>
<proteinExistence type="predicted"/>
<accession>A0A8S1T814</accession>
<dbReference type="AlphaFoldDB" id="A0A8S1T814"/>
<gene>
    <name evidence="1" type="ORF">POCTA_138.1.T0220209</name>
</gene>
<organism evidence="1 2">
    <name type="scientific">Paramecium octaurelia</name>
    <dbReference type="NCBI Taxonomy" id="43137"/>
    <lineage>
        <taxon>Eukaryota</taxon>
        <taxon>Sar</taxon>
        <taxon>Alveolata</taxon>
        <taxon>Ciliophora</taxon>
        <taxon>Intramacronucleata</taxon>
        <taxon>Oligohymenophorea</taxon>
        <taxon>Peniculida</taxon>
        <taxon>Parameciidae</taxon>
        <taxon>Paramecium</taxon>
    </lineage>
</organism>
<dbReference type="EMBL" id="CAJJDP010000022">
    <property type="protein sequence ID" value="CAD8149395.1"/>
    <property type="molecule type" value="Genomic_DNA"/>
</dbReference>
<name>A0A8S1T814_PAROT</name>